<organism evidence="1 2">
    <name type="scientific">Brenthis ino</name>
    <name type="common">lesser marbled fritillary</name>
    <dbReference type="NCBI Taxonomy" id="405034"/>
    <lineage>
        <taxon>Eukaryota</taxon>
        <taxon>Metazoa</taxon>
        <taxon>Ecdysozoa</taxon>
        <taxon>Arthropoda</taxon>
        <taxon>Hexapoda</taxon>
        <taxon>Insecta</taxon>
        <taxon>Pterygota</taxon>
        <taxon>Neoptera</taxon>
        <taxon>Endopterygota</taxon>
        <taxon>Lepidoptera</taxon>
        <taxon>Glossata</taxon>
        <taxon>Ditrysia</taxon>
        <taxon>Papilionoidea</taxon>
        <taxon>Nymphalidae</taxon>
        <taxon>Heliconiinae</taxon>
        <taxon>Argynnini</taxon>
        <taxon>Brenthis</taxon>
    </lineage>
</organism>
<dbReference type="OrthoDB" id="8193815at2759"/>
<protein>
    <submittedName>
        <fullName evidence="1">Uncharacterized protein</fullName>
    </submittedName>
</protein>
<name>A0A8J9YNA9_9NEOP</name>
<evidence type="ECO:0000313" key="1">
    <source>
        <dbReference type="EMBL" id="CAH0731641.1"/>
    </source>
</evidence>
<evidence type="ECO:0000313" key="2">
    <source>
        <dbReference type="Proteomes" id="UP000838878"/>
    </source>
</evidence>
<reference evidence="1" key="1">
    <citation type="submission" date="2021-12" db="EMBL/GenBank/DDBJ databases">
        <authorList>
            <person name="Martin H S."/>
        </authorList>
    </citation>
    <scope>NUCLEOTIDE SEQUENCE</scope>
</reference>
<accession>A0A8J9YNA9</accession>
<keyword evidence="2" id="KW-1185">Reference proteome</keyword>
<feature type="non-terminal residue" evidence="1">
    <location>
        <position position="82"/>
    </location>
</feature>
<gene>
    <name evidence="1" type="ORF">BINO364_LOCUS16450</name>
</gene>
<sequence>MRLAAVAGIGQENIIIYIYKESGNHAMEKGKEEDGQRWIDDIRKIGGETWPRKARDRNEWKQLEEAYVSQDTLITEPENQTC</sequence>
<proteinExistence type="predicted"/>
<dbReference type="AlphaFoldDB" id="A0A8J9YNA9"/>
<dbReference type="EMBL" id="OV170229">
    <property type="protein sequence ID" value="CAH0731641.1"/>
    <property type="molecule type" value="Genomic_DNA"/>
</dbReference>
<dbReference type="Proteomes" id="UP000838878">
    <property type="component" value="Chromosome 9"/>
</dbReference>